<feature type="transmembrane region" description="Helical" evidence="1">
    <location>
        <begin position="7"/>
        <end position="30"/>
    </location>
</feature>
<evidence type="ECO:0000313" key="4">
    <source>
        <dbReference type="Proteomes" id="UP000613512"/>
    </source>
</evidence>
<keyword evidence="4" id="KW-1185">Reference proteome</keyword>
<name>A0A916S4R4_9BACI</name>
<proteinExistence type="predicted"/>
<keyword evidence="1" id="KW-0472">Membrane</keyword>
<comment type="caution">
    <text evidence="3">The sequence shown here is derived from an EMBL/GenBank/DDBJ whole genome shotgun (WGS) entry which is preliminary data.</text>
</comment>
<dbReference type="RefSeq" id="WP_188385436.1">
    <property type="nucleotide sequence ID" value="NZ_BMEY01000017.1"/>
</dbReference>
<evidence type="ECO:0000259" key="2">
    <source>
        <dbReference type="Pfam" id="PF13273"/>
    </source>
</evidence>
<keyword evidence="1" id="KW-0812">Transmembrane</keyword>
<feature type="transmembrane region" description="Helical" evidence="1">
    <location>
        <begin position="98"/>
        <end position="114"/>
    </location>
</feature>
<feature type="transmembrane region" description="Helical" evidence="1">
    <location>
        <begin position="71"/>
        <end position="91"/>
    </location>
</feature>
<evidence type="ECO:0000313" key="3">
    <source>
        <dbReference type="EMBL" id="GGA84430.1"/>
    </source>
</evidence>
<dbReference type="InterPro" id="IPR025273">
    <property type="entry name" value="DUF4064"/>
</dbReference>
<feature type="domain" description="DUF4064" evidence="2">
    <location>
        <begin position="3"/>
        <end position="111"/>
    </location>
</feature>
<organism evidence="3 4">
    <name type="scientific">Ornithinibacillus halotolerans</name>
    <dbReference type="NCBI Taxonomy" id="1274357"/>
    <lineage>
        <taxon>Bacteria</taxon>
        <taxon>Bacillati</taxon>
        <taxon>Bacillota</taxon>
        <taxon>Bacilli</taxon>
        <taxon>Bacillales</taxon>
        <taxon>Bacillaceae</taxon>
        <taxon>Ornithinibacillus</taxon>
    </lineage>
</organism>
<dbReference type="AlphaFoldDB" id="A0A916S4R4"/>
<accession>A0A916S4R4</accession>
<reference evidence="3" key="2">
    <citation type="submission" date="2020-09" db="EMBL/GenBank/DDBJ databases">
        <authorList>
            <person name="Sun Q."/>
            <person name="Zhou Y."/>
        </authorList>
    </citation>
    <scope>NUCLEOTIDE SEQUENCE</scope>
    <source>
        <strain evidence="3">CGMCC 1.12408</strain>
    </source>
</reference>
<gene>
    <name evidence="3" type="ORF">GCM10008025_29440</name>
</gene>
<dbReference type="EMBL" id="BMEY01000017">
    <property type="protein sequence ID" value="GGA84430.1"/>
    <property type="molecule type" value="Genomic_DNA"/>
</dbReference>
<evidence type="ECO:0000256" key="1">
    <source>
        <dbReference type="SAM" id="Phobius"/>
    </source>
</evidence>
<reference evidence="3" key="1">
    <citation type="journal article" date="2014" name="Int. J. Syst. Evol. Microbiol.">
        <title>Complete genome sequence of Corynebacterium casei LMG S-19264T (=DSM 44701T), isolated from a smear-ripened cheese.</title>
        <authorList>
            <consortium name="US DOE Joint Genome Institute (JGI-PGF)"/>
            <person name="Walter F."/>
            <person name="Albersmeier A."/>
            <person name="Kalinowski J."/>
            <person name="Ruckert C."/>
        </authorList>
    </citation>
    <scope>NUCLEOTIDE SEQUENCE</scope>
    <source>
        <strain evidence="3">CGMCC 1.12408</strain>
    </source>
</reference>
<dbReference type="Proteomes" id="UP000613512">
    <property type="component" value="Unassembled WGS sequence"/>
</dbReference>
<dbReference type="Pfam" id="PF13273">
    <property type="entry name" value="DUF4064"/>
    <property type="match status" value="1"/>
</dbReference>
<sequence length="144" mass="15671">MRRTAEIVLGIIGAVFYLFSIVIGALRVWAENNKEFLENYVYEHQDEMQFTSVELESIEQLMSVNLAPGGILLVILPLFAIILGVIAMILLKGNKQPIAAGIIFVAVGVLYPIITLGGGILSGILYLIAGILCFARKPVVPLED</sequence>
<keyword evidence="1" id="KW-1133">Transmembrane helix</keyword>
<protein>
    <recommendedName>
        <fullName evidence="2">DUF4064 domain-containing protein</fullName>
    </recommendedName>
</protein>